<dbReference type="PROSITE" id="PS50088">
    <property type="entry name" value="ANK_REPEAT"/>
    <property type="match status" value="15"/>
</dbReference>
<feature type="repeat" description="ANK" evidence="3">
    <location>
        <begin position="1148"/>
        <end position="1180"/>
    </location>
</feature>
<evidence type="ECO:0000313" key="7">
    <source>
        <dbReference type="Proteomes" id="UP000507470"/>
    </source>
</evidence>
<feature type="repeat" description="ANK" evidence="3">
    <location>
        <begin position="1346"/>
        <end position="1378"/>
    </location>
</feature>
<evidence type="ECO:0000259" key="4">
    <source>
        <dbReference type="Pfam" id="PF18738"/>
    </source>
</evidence>
<feature type="repeat" description="ANK" evidence="3">
    <location>
        <begin position="822"/>
        <end position="854"/>
    </location>
</feature>
<keyword evidence="2 3" id="KW-0040">ANK repeat</keyword>
<feature type="repeat" description="ANK" evidence="3">
    <location>
        <begin position="930"/>
        <end position="962"/>
    </location>
</feature>
<feature type="repeat" description="ANK" evidence="3">
    <location>
        <begin position="1115"/>
        <end position="1147"/>
    </location>
</feature>
<dbReference type="Pfam" id="PF00023">
    <property type="entry name" value="Ank"/>
    <property type="match status" value="2"/>
</dbReference>
<organism evidence="6 7">
    <name type="scientific">Mytilus coruscus</name>
    <name type="common">Sea mussel</name>
    <dbReference type="NCBI Taxonomy" id="42192"/>
    <lineage>
        <taxon>Eukaryota</taxon>
        <taxon>Metazoa</taxon>
        <taxon>Spiralia</taxon>
        <taxon>Lophotrochozoa</taxon>
        <taxon>Mollusca</taxon>
        <taxon>Bivalvia</taxon>
        <taxon>Autobranchia</taxon>
        <taxon>Pteriomorphia</taxon>
        <taxon>Mytilida</taxon>
        <taxon>Mytiloidea</taxon>
        <taxon>Mytilidae</taxon>
        <taxon>Mytilinae</taxon>
        <taxon>Mytilus</taxon>
    </lineage>
</organism>
<dbReference type="PROSITE" id="PS50297">
    <property type="entry name" value="ANK_REP_REGION"/>
    <property type="match status" value="12"/>
</dbReference>
<dbReference type="InterPro" id="IPR027417">
    <property type="entry name" value="P-loop_NTPase"/>
</dbReference>
<sequence>MEPIKLLVGVALLVVIISTVHLLRWDRILFRWCSSFLNIPAQVKELTRKWLRLFKRTTGSLTEEEDNFLRMFKLMSNIAPKAVRDKFDHHFPPASLTTTLATNKTNISKNLLKPRFINRKQMDLLYPNTGYTSSTIAPPSLGYDKLQPATEISDGADLARIKHHRNLIAHADKDELSTGEFNSMWACVYEAVLGLGGTGYKTTCDDLSQMNLNKDVLINVRHDLTDFCSETEDQIIYLQADLGIHKLQIEEWKNKERKFVKTPSSKYVSDVLFTENSVTVTGQPGTGKSATIHHVALSMQNGDIKYVIIPCKNPTDIATHYKDGAYQIFVIDDVCGQYVINHSDVEEWIKYKDDIVIILKKGKTKLLATLRLQVFQEDQFKRISIFSKNVCDLSSKTFLLPSKIKLKIAKAYLPGNVVKEIGQSLSRYEYLPLLCLLYPQNPNMNALEYFENPFLMYTKELDEMHAQNIKTKLCALFLLVVFDGCIDERTIRDEKFRQTLELIFDSCKVNRGTPTVSVIDELNTLLGTYLEKRVTQKKDEVVSNSFAYHAIHAKMFDFLCCYFGGKFQKCMLNFSDDNVICCGMQLKSLHENCEAFEIIIEKDNEQYYFDRIVDISKLISHLQLLINDKIKTLLHAQDTNGKTLTYLVCLKGYTDLVQFILERTDDINADHFSTYPPLVGACERGDDIIVQLLLSKGANVNQYDVSNQSPLIMALKGCHNSDKHGDSHSLIIDLLIENGALMDNLEEFYKCLFIQKNVSPLIGASSLGNLRMVKSFIQRGDVLDETDARKFTPLHWTIYNGHYDTAKYFIDVGSNLLVNEQDGRNAFMLACYSGCTEIVKYLLSKEFNVNQVNARGWTPLLYAINGMGEAGNSVMTVTFLISKGADVGANIHEVDKMGWTCVMWAFFMGYTSTAELLISVGSEINEKDMHGNTAILLASKYGNTGNDFSLMSKGANVNINNPYVNVGNAALILAATDSHKNIVDFLITKGADVNAVDKDGNTALILATRLGHTDNVDLLVTKGADVNAVDKDRKTALILAIEYGLKDTVNLLIAKGANVNVADKDGKTALMFEASAGHTDTVDLLLTKGAHVNAADKDGKLLSSTGADINAADKNRKTALLLAAEAEHTDTVDIIINEGADVNASDKDGKTALMFAGLYGHTDTADTIISKGADVVATDKNGTTALLLAADADYAYAEYLLKPLKRDLNTAERSGKIALMLAKSQGHTATVNLLITKGADVNCTNVCGNTALGFAANACHTDTVDLLITKGADVNCADVCGNTALMFAASARHTDTVDLLITKGADVNCADVCGNTALMFAASARHTDTVDLLITKGADVNCADVCGNTALMFAASARHTDTADFLISKGADVSVVNENGMTALSLINRSRRRLSSGETPLIQARLKSTYQKVVHI</sequence>
<dbReference type="Gene3D" id="3.40.50.300">
    <property type="entry name" value="P-loop containing nucleotide triphosphate hydrolases"/>
    <property type="match status" value="1"/>
</dbReference>
<evidence type="ECO:0000313" key="6">
    <source>
        <dbReference type="EMBL" id="CAC5374397.1"/>
    </source>
</evidence>
<feature type="domain" description="DZIP3-like HEPN" evidence="4">
    <location>
        <begin position="93"/>
        <end position="215"/>
    </location>
</feature>
<feature type="repeat" description="ANK" evidence="3">
    <location>
        <begin position="1032"/>
        <end position="1064"/>
    </location>
</feature>
<feature type="repeat" description="ANK" evidence="3">
    <location>
        <begin position="673"/>
        <end position="705"/>
    </location>
</feature>
<dbReference type="SUPFAM" id="SSF48403">
    <property type="entry name" value="Ankyrin repeat"/>
    <property type="match status" value="3"/>
</dbReference>
<dbReference type="InterPro" id="IPR041249">
    <property type="entry name" value="HEPN_DZIP3"/>
</dbReference>
<gene>
    <name evidence="6" type="ORF">MCOR_11801</name>
</gene>
<reference evidence="6 7" key="1">
    <citation type="submission" date="2020-06" db="EMBL/GenBank/DDBJ databases">
        <authorList>
            <person name="Li R."/>
            <person name="Bekaert M."/>
        </authorList>
    </citation>
    <scope>NUCLEOTIDE SEQUENCE [LARGE SCALE GENOMIC DNA]</scope>
    <source>
        <strain evidence="7">wild</strain>
    </source>
</reference>
<dbReference type="SUPFAM" id="SSF52540">
    <property type="entry name" value="P-loop containing nucleoside triphosphate hydrolases"/>
    <property type="match status" value="1"/>
</dbReference>
<proteinExistence type="predicted"/>
<dbReference type="PANTHER" id="PTHR24171">
    <property type="entry name" value="ANKYRIN REPEAT DOMAIN-CONTAINING PROTEIN 39-RELATED"/>
    <property type="match status" value="1"/>
</dbReference>
<protein>
    <submittedName>
        <fullName evidence="6">Uncharacterized protein</fullName>
    </submittedName>
</protein>
<dbReference type="InterPro" id="IPR049050">
    <property type="entry name" value="nSTAND3"/>
</dbReference>
<dbReference type="Pfam" id="PF12796">
    <property type="entry name" value="Ank_2"/>
    <property type="match status" value="6"/>
</dbReference>
<name>A0A6J8AW38_MYTCO</name>
<feature type="repeat" description="ANK" evidence="3">
    <location>
        <begin position="966"/>
        <end position="998"/>
    </location>
</feature>
<dbReference type="Gene3D" id="1.25.40.20">
    <property type="entry name" value="Ankyrin repeat-containing domain"/>
    <property type="match status" value="9"/>
</dbReference>
<evidence type="ECO:0000259" key="5">
    <source>
        <dbReference type="Pfam" id="PF20720"/>
    </source>
</evidence>
<feature type="repeat" description="ANK" evidence="3">
    <location>
        <begin position="1247"/>
        <end position="1279"/>
    </location>
</feature>
<dbReference type="Proteomes" id="UP000507470">
    <property type="component" value="Unassembled WGS sequence"/>
</dbReference>
<feature type="repeat" description="ANK" evidence="3">
    <location>
        <begin position="1280"/>
        <end position="1312"/>
    </location>
</feature>
<evidence type="ECO:0000256" key="3">
    <source>
        <dbReference type="PROSITE-ProRule" id="PRU00023"/>
    </source>
</evidence>
<dbReference type="Pfam" id="PF13637">
    <property type="entry name" value="Ank_4"/>
    <property type="match status" value="1"/>
</dbReference>
<feature type="repeat" description="ANK" evidence="3">
    <location>
        <begin position="789"/>
        <end position="821"/>
    </location>
</feature>
<dbReference type="SMART" id="SM00248">
    <property type="entry name" value="ANK"/>
    <property type="match status" value="21"/>
</dbReference>
<dbReference type="OrthoDB" id="6133762at2759"/>
<dbReference type="EMBL" id="CACVKT020002008">
    <property type="protein sequence ID" value="CAC5374397.1"/>
    <property type="molecule type" value="Genomic_DNA"/>
</dbReference>
<evidence type="ECO:0000256" key="1">
    <source>
        <dbReference type="ARBA" id="ARBA00022737"/>
    </source>
</evidence>
<keyword evidence="1" id="KW-0677">Repeat</keyword>
<feature type="repeat" description="ANK" evidence="3">
    <location>
        <begin position="1214"/>
        <end position="1246"/>
    </location>
</feature>
<dbReference type="PANTHER" id="PTHR24171:SF9">
    <property type="entry name" value="ANKYRIN REPEAT DOMAIN-CONTAINING PROTEIN 39"/>
    <property type="match status" value="1"/>
</dbReference>
<keyword evidence="7" id="KW-1185">Reference proteome</keyword>
<accession>A0A6J8AW38</accession>
<dbReference type="Pfam" id="PF18738">
    <property type="entry name" value="HEPN_DZIP3"/>
    <property type="match status" value="1"/>
</dbReference>
<feature type="repeat" description="ANK" evidence="3">
    <location>
        <begin position="999"/>
        <end position="1031"/>
    </location>
</feature>
<evidence type="ECO:0000256" key="2">
    <source>
        <dbReference type="ARBA" id="ARBA00023043"/>
    </source>
</evidence>
<feature type="repeat" description="ANK" evidence="3">
    <location>
        <begin position="1065"/>
        <end position="1097"/>
    </location>
</feature>
<feature type="domain" description="Novel STAND NTPase 3" evidence="5">
    <location>
        <begin position="259"/>
        <end position="411"/>
    </location>
</feature>
<dbReference type="Pfam" id="PF20720">
    <property type="entry name" value="nSTAND3"/>
    <property type="match status" value="1"/>
</dbReference>
<feature type="repeat" description="ANK" evidence="3">
    <location>
        <begin position="1313"/>
        <end position="1345"/>
    </location>
</feature>
<dbReference type="InterPro" id="IPR002110">
    <property type="entry name" value="Ankyrin_rpt"/>
</dbReference>
<dbReference type="InterPro" id="IPR036770">
    <property type="entry name" value="Ankyrin_rpt-contain_sf"/>
</dbReference>